<dbReference type="InterPro" id="IPR005025">
    <property type="entry name" value="FMN_Rdtase-like_dom"/>
</dbReference>
<name>A0A644X2H7_9ZZZZ</name>
<keyword evidence="4" id="KW-0560">Oxidoreductase</keyword>
<evidence type="ECO:0000259" key="3">
    <source>
        <dbReference type="Pfam" id="PF03358"/>
    </source>
</evidence>
<sequence>MKLLAICGSPREHGNTEYYLNLVLEEARKLGAETSLIWLGDKNIRGCRGCYGCVKAKHCVTEDDFQDVFSAMAHSDGILLGSPVYHSSVTSEMKALLDRAGFSGRWAVNEMQAKDNDYEWKGCVFSGKVVAPVTVARRAGHNFAFAQLLLWAACNDCVIVGNTYWNVGVAGKGGAADAAEDKEGVDIMKGLARRMVGTISALNQHKGA</sequence>
<protein>
    <submittedName>
        <fullName evidence="4">2-amino-4-deoxychorismate dehydrogenase</fullName>
        <ecNumber evidence="4">1.3.99.24</ecNumber>
    </submittedName>
</protein>
<feature type="domain" description="NADPH-dependent FMN reductase-like" evidence="3">
    <location>
        <begin position="1"/>
        <end position="169"/>
    </location>
</feature>
<dbReference type="SUPFAM" id="SSF52218">
    <property type="entry name" value="Flavoproteins"/>
    <property type="match status" value="1"/>
</dbReference>
<dbReference type="AlphaFoldDB" id="A0A644X2H7"/>
<dbReference type="EMBL" id="VSSQ01001649">
    <property type="protein sequence ID" value="MPM10091.1"/>
    <property type="molecule type" value="Genomic_DNA"/>
</dbReference>
<dbReference type="InterPro" id="IPR029039">
    <property type="entry name" value="Flavoprotein-like_sf"/>
</dbReference>
<organism evidence="4">
    <name type="scientific">bioreactor metagenome</name>
    <dbReference type="NCBI Taxonomy" id="1076179"/>
    <lineage>
        <taxon>unclassified sequences</taxon>
        <taxon>metagenomes</taxon>
        <taxon>ecological metagenomes</taxon>
    </lineage>
</organism>
<dbReference type="PANTHER" id="PTHR43278">
    <property type="entry name" value="NAD(P)H-DEPENDENT FMN-CONTAINING OXIDOREDUCTASE YWQN-RELATED"/>
    <property type="match status" value="1"/>
</dbReference>
<dbReference type="Pfam" id="PF03358">
    <property type="entry name" value="FMN_red"/>
    <property type="match status" value="1"/>
</dbReference>
<gene>
    <name evidence="4" type="primary">sgcG_11</name>
    <name evidence="4" type="ORF">SDC9_56415</name>
</gene>
<comment type="caution">
    <text evidence="4">The sequence shown here is derived from an EMBL/GenBank/DDBJ whole genome shotgun (WGS) entry which is preliminary data.</text>
</comment>
<evidence type="ECO:0000256" key="2">
    <source>
        <dbReference type="ARBA" id="ARBA00022643"/>
    </source>
</evidence>
<accession>A0A644X2H7</accession>
<evidence type="ECO:0000313" key="4">
    <source>
        <dbReference type="EMBL" id="MPM10091.1"/>
    </source>
</evidence>
<reference evidence="4" key="1">
    <citation type="submission" date="2019-08" db="EMBL/GenBank/DDBJ databases">
        <authorList>
            <person name="Kucharzyk K."/>
            <person name="Murdoch R.W."/>
            <person name="Higgins S."/>
            <person name="Loffler F."/>
        </authorList>
    </citation>
    <scope>NUCLEOTIDE SEQUENCE</scope>
</reference>
<keyword evidence="2" id="KW-0288">FMN</keyword>
<keyword evidence="1" id="KW-0285">Flavoprotein</keyword>
<dbReference type="GO" id="GO:0016491">
    <property type="term" value="F:oxidoreductase activity"/>
    <property type="evidence" value="ECO:0007669"/>
    <property type="project" value="UniProtKB-KW"/>
</dbReference>
<dbReference type="InterPro" id="IPR051796">
    <property type="entry name" value="ISF_SsuE-like"/>
</dbReference>
<dbReference type="PANTHER" id="PTHR43278:SF4">
    <property type="entry name" value="NAD(P)H-DEPENDENT FMN-CONTAINING OXIDOREDUCTASE YWQN-RELATED"/>
    <property type="match status" value="1"/>
</dbReference>
<proteinExistence type="predicted"/>
<dbReference type="EC" id="1.3.99.24" evidence="4"/>
<dbReference type="Gene3D" id="3.40.50.360">
    <property type="match status" value="1"/>
</dbReference>
<evidence type="ECO:0000256" key="1">
    <source>
        <dbReference type="ARBA" id="ARBA00022630"/>
    </source>
</evidence>